<evidence type="ECO:0008006" key="4">
    <source>
        <dbReference type="Google" id="ProtNLM"/>
    </source>
</evidence>
<evidence type="ECO:0000313" key="2">
    <source>
        <dbReference type="EMBL" id="CAK8994681.1"/>
    </source>
</evidence>
<feature type="compositionally biased region" description="Polar residues" evidence="1">
    <location>
        <begin position="781"/>
        <end position="791"/>
    </location>
</feature>
<keyword evidence="3" id="KW-1185">Reference proteome</keyword>
<name>A0ABP0HWU9_9DINO</name>
<feature type="compositionally biased region" description="Polar residues" evidence="1">
    <location>
        <begin position="889"/>
        <end position="902"/>
    </location>
</feature>
<evidence type="ECO:0000256" key="1">
    <source>
        <dbReference type="SAM" id="MobiDB-lite"/>
    </source>
</evidence>
<dbReference type="Proteomes" id="UP001642484">
    <property type="component" value="Unassembled WGS sequence"/>
</dbReference>
<comment type="caution">
    <text evidence="2">The sequence shown here is derived from an EMBL/GenBank/DDBJ whole genome shotgun (WGS) entry which is preliminary data.</text>
</comment>
<feature type="region of interest" description="Disordered" evidence="1">
    <location>
        <begin position="719"/>
        <end position="739"/>
    </location>
</feature>
<reference evidence="2 3" key="1">
    <citation type="submission" date="2024-02" db="EMBL/GenBank/DDBJ databases">
        <authorList>
            <person name="Chen Y."/>
            <person name="Shah S."/>
            <person name="Dougan E. K."/>
            <person name="Thang M."/>
            <person name="Chan C."/>
        </authorList>
    </citation>
    <scope>NUCLEOTIDE SEQUENCE [LARGE SCALE GENOMIC DNA]</scope>
</reference>
<feature type="region of interest" description="Disordered" evidence="1">
    <location>
        <begin position="869"/>
        <end position="902"/>
    </location>
</feature>
<dbReference type="EMBL" id="CAXAMN010001481">
    <property type="protein sequence ID" value="CAK8994681.1"/>
    <property type="molecule type" value="Genomic_DNA"/>
</dbReference>
<feature type="compositionally biased region" description="Low complexity" evidence="1">
    <location>
        <begin position="764"/>
        <end position="774"/>
    </location>
</feature>
<proteinExistence type="predicted"/>
<feature type="region of interest" description="Disordered" evidence="1">
    <location>
        <begin position="759"/>
        <end position="791"/>
    </location>
</feature>
<evidence type="ECO:0000313" key="3">
    <source>
        <dbReference type="Proteomes" id="UP001642484"/>
    </source>
</evidence>
<sequence length="902" mass="99740">MGLQGDKKGDAKSAKLFRLKNKSQTLACILAHYGFAHTLDQSTLSRGGLYGNLIVEGDIIRWLSLPELCNAMGLMTPWTAPLDPREAYPLVGNAIATPHAMLGLINTIAQTSKVSWQTTPVHLVDLALNHRLSANRQEVLVNSATGKIEIRELAVSPTLPWSDPPEEFAKWYIPMGPGFGRIHVHPELRVARILRFLFPNAHGGSITWRPKAYPDVQIPLTLEDIPGYDTVHFDGQFLGGKQLINEQRLDAYLPASHTAEDTLRIHFVTQQHGGGSKLDAHHRLKQQAVEFLLQWGANPAEVNTFVQDLYEKAGVARFQHIMAIEDGEEKIAQIQRLAQAMHVKHMQFEDLQAERQKKFKTWRPKPFVDQTLIRAENFSIAPKSFALDDGSDAACLSCTSTIREGVMLADAACVGDVVRNLSTRPNAFAVCVVGAECPTFTTPCQTIHVPALDKQGVQVIVKACLHQFGQRKIQLRTTSGDDVTVHPSCLAAITAWKAEMKEDLWASLLTSPAKTCAQVLCITPSEQYSTSPWGRNFRNADQSCVPEDASSFQFHCRIKQAAIELLMKHSGKEGVHLTPKSETLNRADEKYSVIWQPDATFEQVREFADSVEHQLGIARSTTGSLHYGVRVHIDHFPATFAKAFPRKTIPPMLVTNFLAKIAPAPTGASSENVRAWLAVRGIKGKPIRALNTSTWLISTVEKPVRAFHTWGNNSVLLSPVTPKNERSRPTIVAGQSKQEPSWKSLASLDDELQGLGDPWAHWASSSTGSASSRLSSEKSTAEPSIRAQTQLSAQQVEITTINKEKFNQREKTDASWKTAIARDMKAFKAEVKHDFQQLEAKHQSTFEAALANTEAKITQSMQSSIMQLQQFMVDQAKMSGKRPQPPSPAKSSPGDTEMQQAS</sequence>
<accession>A0ABP0HWU9</accession>
<gene>
    <name evidence="2" type="ORF">CCMP2556_LOCUS3744</name>
</gene>
<protein>
    <recommendedName>
        <fullName evidence="4">DNA (cytosine-5-)-methyltransferase</fullName>
    </recommendedName>
</protein>
<organism evidence="2 3">
    <name type="scientific">Durusdinium trenchii</name>
    <dbReference type="NCBI Taxonomy" id="1381693"/>
    <lineage>
        <taxon>Eukaryota</taxon>
        <taxon>Sar</taxon>
        <taxon>Alveolata</taxon>
        <taxon>Dinophyceae</taxon>
        <taxon>Suessiales</taxon>
        <taxon>Symbiodiniaceae</taxon>
        <taxon>Durusdinium</taxon>
    </lineage>
</organism>